<sequence length="63" mass="7787">FWLYFVERKSLGFDTAYWDYIDERLFGKRGLVVENDLWKLRLHLLTKNEREAIDNFVEKTMKE</sequence>
<accession>A0A9P7Y9M4</accession>
<protein>
    <submittedName>
        <fullName evidence="1">Uncharacterized protein</fullName>
    </submittedName>
</protein>
<dbReference type="Proteomes" id="UP000824998">
    <property type="component" value="Unassembled WGS sequence"/>
</dbReference>
<evidence type="ECO:0000313" key="2">
    <source>
        <dbReference type="Proteomes" id="UP000824998"/>
    </source>
</evidence>
<proteinExistence type="predicted"/>
<feature type="non-terminal residue" evidence="1">
    <location>
        <position position="63"/>
    </location>
</feature>
<feature type="non-terminal residue" evidence="1">
    <location>
        <position position="1"/>
    </location>
</feature>
<gene>
    <name evidence="1" type="ORF">BJ875DRAFT_345472</name>
</gene>
<dbReference type="EMBL" id="MU251826">
    <property type="protein sequence ID" value="KAG9229010.1"/>
    <property type="molecule type" value="Genomic_DNA"/>
</dbReference>
<comment type="caution">
    <text evidence="1">The sequence shown here is derived from an EMBL/GenBank/DDBJ whole genome shotgun (WGS) entry which is preliminary data.</text>
</comment>
<reference evidence="1" key="1">
    <citation type="journal article" date="2021" name="IMA Fungus">
        <title>Genomic characterization of three marine fungi, including Emericellopsis atlantica sp. nov. with signatures of a generalist lifestyle and marine biomass degradation.</title>
        <authorList>
            <person name="Hagestad O.C."/>
            <person name="Hou L."/>
            <person name="Andersen J.H."/>
            <person name="Hansen E.H."/>
            <person name="Altermark B."/>
            <person name="Li C."/>
            <person name="Kuhnert E."/>
            <person name="Cox R.J."/>
            <person name="Crous P.W."/>
            <person name="Spatafora J.W."/>
            <person name="Lail K."/>
            <person name="Amirebrahimi M."/>
            <person name="Lipzen A."/>
            <person name="Pangilinan J."/>
            <person name="Andreopoulos W."/>
            <person name="Hayes R.D."/>
            <person name="Ng V."/>
            <person name="Grigoriev I.V."/>
            <person name="Jackson S.A."/>
            <person name="Sutton T.D.S."/>
            <person name="Dobson A.D.W."/>
            <person name="Rama T."/>
        </authorList>
    </citation>
    <scope>NUCLEOTIDE SEQUENCE</scope>
    <source>
        <strain evidence="1">TRa018bII</strain>
    </source>
</reference>
<evidence type="ECO:0000313" key="1">
    <source>
        <dbReference type="EMBL" id="KAG9229010.1"/>
    </source>
</evidence>
<name>A0A9P7Y9M4_9HELO</name>
<organism evidence="1 2">
    <name type="scientific">Amylocarpus encephaloides</name>
    <dbReference type="NCBI Taxonomy" id="45428"/>
    <lineage>
        <taxon>Eukaryota</taxon>
        <taxon>Fungi</taxon>
        <taxon>Dikarya</taxon>
        <taxon>Ascomycota</taxon>
        <taxon>Pezizomycotina</taxon>
        <taxon>Leotiomycetes</taxon>
        <taxon>Helotiales</taxon>
        <taxon>Helotiales incertae sedis</taxon>
        <taxon>Amylocarpus</taxon>
    </lineage>
</organism>
<dbReference type="AlphaFoldDB" id="A0A9P7Y9M4"/>
<keyword evidence="2" id="KW-1185">Reference proteome</keyword>
<dbReference type="OrthoDB" id="5412996at2759"/>